<accession>A0ABS2HQB3</accession>
<evidence type="ECO:0000259" key="4">
    <source>
        <dbReference type="Pfam" id="PF19077"/>
    </source>
</evidence>
<comment type="caution">
    <text evidence="5">The sequence shown here is derived from an EMBL/GenBank/DDBJ whole genome shotgun (WGS) entry which is preliminary data.</text>
</comment>
<name>A0ABS2HQB3_9VIBR</name>
<keyword evidence="6" id="KW-1185">Reference proteome</keyword>
<dbReference type="RefSeq" id="WP_205159861.1">
    <property type="nucleotide sequence ID" value="NZ_JAFEUM010000011.1"/>
</dbReference>
<dbReference type="InterPro" id="IPR041690">
    <property type="entry name" value="Cadherin_5"/>
</dbReference>
<feature type="domain" description="RapA2 cadherin-like" evidence="2">
    <location>
        <begin position="819"/>
        <end position="886"/>
    </location>
</feature>
<dbReference type="Pfam" id="PF17892">
    <property type="entry name" value="Cadherin_5"/>
    <property type="match status" value="2"/>
</dbReference>
<dbReference type="Gene3D" id="2.60.40.10">
    <property type="entry name" value="Immunoglobulins"/>
    <property type="match status" value="5"/>
</dbReference>
<dbReference type="NCBIfam" id="NF012211">
    <property type="entry name" value="tand_rpt_95"/>
    <property type="match status" value="3"/>
</dbReference>
<feature type="domain" description="Cadherin-like" evidence="3">
    <location>
        <begin position="927"/>
        <end position="1015"/>
    </location>
</feature>
<feature type="domain" description="RapA2 cadherin-like" evidence="2">
    <location>
        <begin position="621"/>
        <end position="688"/>
    </location>
</feature>
<feature type="domain" description="Bacterial Ig-like" evidence="4">
    <location>
        <begin position="259"/>
        <end position="335"/>
    </location>
</feature>
<evidence type="ECO:0000259" key="3">
    <source>
        <dbReference type="Pfam" id="PF17892"/>
    </source>
</evidence>
<evidence type="ECO:0000259" key="2">
    <source>
        <dbReference type="Pfam" id="PF17803"/>
    </source>
</evidence>
<dbReference type="InterPro" id="IPR044016">
    <property type="entry name" value="Big_13"/>
</dbReference>
<dbReference type="NCBIfam" id="TIGR01965">
    <property type="entry name" value="VCBS_repeat"/>
    <property type="match status" value="4"/>
</dbReference>
<organism evidence="5 6">
    <name type="scientific">Vibrio ulleungensis</name>
    <dbReference type="NCBI Taxonomy" id="2807619"/>
    <lineage>
        <taxon>Bacteria</taxon>
        <taxon>Pseudomonadati</taxon>
        <taxon>Pseudomonadota</taxon>
        <taxon>Gammaproteobacteria</taxon>
        <taxon>Vibrionales</taxon>
        <taxon>Vibrionaceae</taxon>
        <taxon>Vibrio</taxon>
    </lineage>
</organism>
<dbReference type="InterPro" id="IPR040853">
    <property type="entry name" value="RapA2_cadherin-like"/>
</dbReference>
<dbReference type="InterPro" id="IPR010221">
    <property type="entry name" value="VCBS_dom"/>
</dbReference>
<dbReference type="Pfam" id="PF17963">
    <property type="entry name" value="Big_9"/>
    <property type="match status" value="1"/>
</dbReference>
<evidence type="ECO:0000313" key="6">
    <source>
        <dbReference type="Proteomes" id="UP000809621"/>
    </source>
</evidence>
<dbReference type="Gene3D" id="2.60.40.2810">
    <property type="match status" value="1"/>
</dbReference>
<feature type="compositionally biased region" description="Low complexity" evidence="1">
    <location>
        <begin position="254"/>
        <end position="270"/>
    </location>
</feature>
<feature type="region of interest" description="Disordered" evidence="1">
    <location>
        <begin position="253"/>
        <end position="276"/>
    </location>
</feature>
<dbReference type="Pfam" id="PF17803">
    <property type="entry name" value="Cadherin_4"/>
    <property type="match status" value="3"/>
</dbReference>
<gene>
    <name evidence="5" type="ORF">JQC93_18670</name>
</gene>
<feature type="domain" description="RapA2 cadherin-like" evidence="2">
    <location>
        <begin position="720"/>
        <end position="787"/>
    </location>
</feature>
<feature type="non-terminal residue" evidence="5">
    <location>
        <position position="1172"/>
    </location>
</feature>
<evidence type="ECO:0000313" key="5">
    <source>
        <dbReference type="EMBL" id="MBM7038408.1"/>
    </source>
</evidence>
<dbReference type="Proteomes" id="UP000809621">
    <property type="component" value="Unassembled WGS sequence"/>
</dbReference>
<sequence>MEEQAINLDVFRAGNKIIIDVNGNSRVVPTEYELQPGEVVVQVGDSPMSVDELTLENLSVSFLKLENDEVAQEVKLDDDIAAIFEALEEGQDPTLLGEEFETAAGESTTGSSLSTSGTITRDNAEVIAATVFNTDGLTPAQQKEVLSVFEYIVTNESTADPLPQVTISIDLNDPSEVRVFGQSENAETITVVIGGEEHLVTPNPDGSWELLLPPLDLADGEYVAEATAESPTGKEATADTPFILDMDKPLVSIDPPSDTSDTTPTFTGGSENTDGPLTVIINDKEYEVVPDDNGDWELTLPPEDALEDGDYDILVVGKDNQGNTAEDESDLAIDTTAPSAPVVTIVEDLNNDGQIPADEIDGQINVIVDISGTGATVGDTVTINGTDYEVTQDVLDRGTIELEIAVPQRGETVTVEAVIKDKVGNVSEPGQDSAELVNTGPVAEDDIVTTDEDTAVTIDVLANDTDIDNDDITIVDATVPASQGTIEIVNNQLIFTPAPDFNGDASISYTISDGQGGTDTAQVVVEVAPVDDAPIISDDLGSTIEGDVTPVTGELTATDVDNPDLLFVANAINDAYGDFTVDSNGQWSFVLSDNSTVNALAEGEVVEREFEVTLTDGSVTTVTITITGTDDAPVISTGEGAVTEGDSIPVVGTLIGTDADNPDLSFVESTVADSYGDFTVDADGNWTFTLANSATVAALTEGETTVRDFVVTLSDGSSTTVTITITGTDDLPVVSIGTGATTEGDSTPVVGTLTATDADNTDLAFEADSVTDLYGEFNVDVDGNWTFTLADNDTVNALAEGQAVDRVFTVNLSDGSTTTVTISITGTDDAPVISADIDAVSEGDVIPVSGTLTAIDADNPDLEFVPDTITDTYGEFVVDVNGNWVFTLADNATVDGLTLGQQEIREFTVTLSDGSETTVTITITGTNDIPTIFADDKQTNEDVAVVLTFDASDVDGTIVSTTPTLADVTQGSISTDSDGNFVFTPAENFYGEVVINWTTEDDDGATATTTSTITVGDVNDGPAITADDKITDEDVAVVLTFDASDVDGTIVSTTPTLADATQGSISTDSDGNFVFTPAENFYGDVVINWTTEDDDGATATTTSTITVGDVNDGPVITANDKTTDEDVAVVLTFDASDVDGIIVSTTPTLADATQGSISTDSDGNFVFTPAEN</sequence>
<evidence type="ECO:0000256" key="1">
    <source>
        <dbReference type="SAM" id="MobiDB-lite"/>
    </source>
</evidence>
<dbReference type="NCBIfam" id="NF033510">
    <property type="entry name" value="Ca_tandemer"/>
    <property type="match status" value="1"/>
</dbReference>
<dbReference type="InterPro" id="IPR013783">
    <property type="entry name" value="Ig-like_fold"/>
</dbReference>
<dbReference type="Pfam" id="PF19077">
    <property type="entry name" value="Big_13"/>
    <property type="match status" value="1"/>
</dbReference>
<feature type="domain" description="Cadherin-like" evidence="3">
    <location>
        <begin position="1018"/>
        <end position="1107"/>
    </location>
</feature>
<dbReference type="EMBL" id="JAFEUM010000011">
    <property type="protein sequence ID" value="MBM7038408.1"/>
    <property type="molecule type" value="Genomic_DNA"/>
</dbReference>
<proteinExistence type="predicted"/>
<reference evidence="5 6" key="1">
    <citation type="submission" date="2021-02" db="EMBL/GenBank/DDBJ databases">
        <authorList>
            <person name="Park J.-S."/>
        </authorList>
    </citation>
    <scope>NUCLEOTIDE SEQUENCE [LARGE SCALE GENOMIC DNA]</scope>
    <source>
        <strain evidence="5 6">188UL20-2</strain>
    </source>
</reference>
<protein>
    <submittedName>
        <fullName evidence="5">VCBS domain-containing protein</fullName>
    </submittedName>
</protein>